<organism evidence="1 2">
    <name type="scientific">Gonapodya prolifera (strain JEL478)</name>
    <name type="common">Monoblepharis prolifera</name>
    <dbReference type="NCBI Taxonomy" id="1344416"/>
    <lineage>
        <taxon>Eukaryota</taxon>
        <taxon>Fungi</taxon>
        <taxon>Fungi incertae sedis</taxon>
        <taxon>Chytridiomycota</taxon>
        <taxon>Chytridiomycota incertae sedis</taxon>
        <taxon>Monoblepharidomycetes</taxon>
        <taxon>Monoblepharidales</taxon>
        <taxon>Gonapodyaceae</taxon>
        <taxon>Gonapodya</taxon>
    </lineage>
</organism>
<evidence type="ECO:0000313" key="2">
    <source>
        <dbReference type="Proteomes" id="UP000070544"/>
    </source>
</evidence>
<dbReference type="EMBL" id="KQ965745">
    <property type="protein sequence ID" value="KXS17846.1"/>
    <property type="molecule type" value="Genomic_DNA"/>
</dbReference>
<accession>A0A139AM43</accession>
<dbReference type="AlphaFoldDB" id="A0A139AM43"/>
<gene>
    <name evidence="1" type="ORF">M427DRAFT_30291</name>
</gene>
<sequence>MPGPEPAPLDIHHLKILNHPLNKFNPRDPCTSLRKYHTFISGVNDYVVLYGLATTHSQAITLVSPNVPDSIQDSICLAHPDASTLTLTAWKKSHKTAYFPPDPHVWHCTLAKLEWYLNTSCLSIHVLEFIHIAHRTDIIDSSKQDLREHLSTQNLWYHFLDSLPQHVRFYVTLLGISNLGNFTRKKISLVESNLNNIASTPATPIAGVAHLTPPPAYSDPIPNTLARLESTIDQLAQHVATLAIEPRQPQPSYQHIPVAPPGPAPPIHANSLPPFTVSIGNVHPTIIGALIDQNQEN</sequence>
<name>A0A139AM43_GONPJ</name>
<reference evidence="1 2" key="1">
    <citation type="journal article" date="2015" name="Genome Biol. Evol.">
        <title>Phylogenomic analyses indicate that early fungi evolved digesting cell walls of algal ancestors of land plants.</title>
        <authorList>
            <person name="Chang Y."/>
            <person name="Wang S."/>
            <person name="Sekimoto S."/>
            <person name="Aerts A.L."/>
            <person name="Choi C."/>
            <person name="Clum A."/>
            <person name="LaButti K.M."/>
            <person name="Lindquist E.A."/>
            <person name="Yee Ngan C."/>
            <person name="Ohm R.A."/>
            <person name="Salamov A.A."/>
            <person name="Grigoriev I.V."/>
            <person name="Spatafora J.W."/>
            <person name="Berbee M.L."/>
        </authorList>
    </citation>
    <scope>NUCLEOTIDE SEQUENCE [LARGE SCALE GENOMIC DNA]</scope>
    <source>
        <strain evidence="1 2">JEL478</strain>
    </source>
</reference>
<protein>
    <submittedName>
        <fullName evidence="1">Uncharacterized protein</fullName>
    </submittedName>
</protein>
<dbReference type="Proteomes" id="UP000070544">
    <property type="component" value="Unassembled WGS sequence"/>
</dbReference>
<keyword evidence="2" id="KW-1185">Reference proteome</keyword>
<evidence type="ECO:0000313" key="1">
    <source>
        <dbReference type="EMBL" id="KXS17846.1"/>
    </source>
</evidence>
<proteinExistence type="predicted"/>